<evidence type="ECO:0000313" key="13">
    <source>
        <dbReference type="Proteomes" id="UP000198339"/>
    </source>
</evidence>
<keyword evidence="13" id="KW-1185">Reference proteome</keyword>
<dbReference type="PRINTS" id="PR01041">
    <property type="entry name" value="TRNASYNTHMET"/>
</dbReference>
<feature type="short sequence motif" description="'KMSKS' region" evidence="9">
    <location>
        <begin position="302"/>
        <end position="306"/>
    </location>
</feature>
<dbReference type="OrthoDB" id="9810191at2"/>
<dbReference type="Gene3D" id="1.10.730.10">
    <property type="entry name" value="Isoleucyl-tRNA Synthetase, Domain 1"/>
    <property type="match status" value="1"/>
</dbReference>
<dbReference type="InterPro" id="IPR023457">
    <property type="entry name" value="Met-tRNA_synth_2"/>
</dbReference>
<dbReference type="InterPro" id="IPR033911">
    <property type="entry name" value="MetRS_core"/>
</dbReference>
<dbReference type="RefSeq" id="WP_089214593.1">
    <property type="nucleotide sequence ID" value="NZ_FZPA01000001.1"/>
</dbReference>
<keyword evidence="7 9" id="KW-0648">Protein biosynthesis</keyword>
<comment type="subunit">
    <text evidence="9">Monomer.</text>
</comment>
<dbReference type="GO" id="GO:0006431">
    <property type="term" value="P:methionyl-tRNA aminoacylation"/>
    <property type="evidence" value="ECO:0007669"/>
    <property type="project" value="UniProtKB-UniRule"/>
</dbReference>
<dbReference type="InterPro" id="IPR015413">
    <property type="entry name" value="Methionyl/Leucyl_tRNA_Synth"/>
</dbReference>
<dbReference type="Proteomes" id="UP000198339">
    <property type="component" value="Unassembled WGS sequence"/>
</dbReference>
<dbReference type="GO" id="GO:0005524">
    <property type="term" value="F:ATP binding"/>
    <property type="evidence" value="ECO:0007669"/>
    <property type="project" value="UniProtKB-UniRule"/>
</dbReference>
<dbReference type="EC" id="6.1.1.10" evidence="9"/>
<dbReference type="PANTHER" id="PTHR43326">
    <property type="entry name" value="METHIONYL-TRNA SYNTHETASE"/>
    <property type="match status" value="1"/>
</dbReference>
<dbReference type="PANTHER" id="PTHR43326:SF1">
    <property type="entry name" value="METHIONINE--TRNA LIGASE, MITOCHONDRIAL"/>
    <property type="match status" value="1"/>
</dbReference>
<evidence type="ECO:0000259" key="11">
    <source>
        <dbReference type="Pfam" id="PF19303"/>
    </source>
</evidence>
<keyword evidence="4 9" id="KW-0436">Ligase</keyword>
<name>A0A239EI95_9SPHN</name>
<evidence type="ECO:0000256" key="5">
    <source>
        <dbReference type="ARBA" id="ARBA00022741"/>
    </source>
</evidence>
<dbReference type="NCBIfam" id="NF008900">
    <property type="entry name" value="PRK12267.1"/>
    <property type="match status" value="1"/>
</dbReference>
<dbReference type="HAMAP" id="MF_01228">
    <property type="entry name" value="Met_tRNA_synth_type2"/>
    <property type="match status" value="1"/>
</dbReference>
<evidence type="ECO:0000256" key="1">
    <source>
        <dbReference type="ARBA" id="ARBA00003314"/>
    </source>
</evidence>
<comment type="function">
    <text evidence="1 9">Is required not only for elongation of protein synthesis but also for the initiation of all mRNA translation through initiator tRNA(fMet) aminoacylation.</text>
</comment>
<dbReference type="InterPro" id="IPR041872">
    <property type="entry name" value="Anticodon_Met"/>
</dbReference>
<dbReference type="InterPro" id="IPR001412">
    <property type="entry name" value="aa-tRNA-synth_I_CS"/>
</dbReference>
<proteinExistence type="inferred from homology"/>
<dbReference type="GO" id="GO:0004825">
    <property type="term" value="F:methionine-tRNA ligase activity"/>
    <property type="evidence" value="ECO:0007669"/>
    <property type="project" value="UniProtKB-UniRule"/>
</dbReference>
<evidence type="ECO:0000256" key="9">
    <source>
        <dbReference type="HAMAP-Rule" id="MF_01228"/>
    </source>
</evidence>
<evidence type="ECO:0000256" key="3">
    <source>
        <dbReference type="ARBA" id="ARBA00022490"/>
    </source>
</evidence>
<evidence type="ECO:0000313" key="12">
    <source>
        <dbReference type="EMBL" id="SNS43753.1"/>
    </source>
</evidence>
<evidence type="ECO:0000256" key="6">
    <source>
        <dbReference type="ARBA" id="ARBA00022840"/>
    </source>
</evidence>
<reference evidence="12 13" key="1">
    <citation type="submission" date="2017-06" db="EMBL/GenBank/DDBJ databases">
        <authorList>
            <person name="Kim H.J."/>
            <person name="Triplett B.A."/>
        </authorList>
    </citation>
    <scope>NUCLEOTIDE SEQUENCE [LARGE SCALE GENOMIC DNA]</scope>
    <source>
        <strain evidence="12 13">DS15</strain>
    </source>
</reference>
<comment type="similarity">
    <text evidence="9">Belongs to the class-I aminoacyl-tRNA synthetase family. MetG type 2B subfamily.</text>
</comment>
<keyword evidence="6 9" id="KW-0067">ATP-binding</keyword>
<accession>A0A239EI95</accession>
<comment type="catalytic activity">
    <reaction evidence="9">
        <text>tRNA(Met) + L-methionine + ATP = L-methionyl-tRNA(Met) + AMP + diphosphate</text>
        <dbReference type="Rhea" id="RHEA:13481"/>
        <dbReference type="Rhea" id="RHEA-COMP:9667"/>
        <dbReference type="Rhea" id="RHEA-COMP:9698"/>
        <dbReference type="ChEBI" id="CHEBI:30616"/>
        <dbReference type="ChEBI" id="CHEBI:33019"/>
        <dbReference type="ChEBI" id="CHEBI:57844"/>
        <dbReference type="ChEBI" id="CHEBI:78442"/>
        <dbReference type="ChEBI" id="CHEBI:78530"/>
        <dbReference type="ChEBI" id="CHEBI:456215"/>
        <dbReference type="EC" id="6.1.1.10"/>
    </reaction>
</comment>
<comment type="caution">
    <text evidence="9">Lacks conserved residue(s) required for the propagation of feature annotation.</text>
</comment>
<evidence type="ECO:0000256" key="2">
    <source>
        <dbReference type="ARBA" id="ARBA00004496"/>
    </source>
</evidence>
<comment type="subcellular location">
    <subcellularLocation>
        <location evidence="2 9">Cytoplasm</location>
    </subcellularLocation>
</comment>
<dbReference type="SUPFAM" id="SSF52374">
    <property type="entry name" value="Nucleotidylyl transferase"/>
    <property type="match status" value="1"/>
</dbReference>
<keyword evidence="3 9" id="KW-0963">Cytoplasm</keyword>
<evidence type="ECO:0000256" key="4">
    <source>
        <dbReference type="ARBA" id="ARBA00022598"/>
    </source>
</evidence>
<dbReference type="InterPro" id="IPR014758">
    <property type="entry name" value="Met-tRNA_synth"/>
</dbReference>
<feature type="domain" description="Methionyl-tRNA synthetase anticodon-binding" evidence="11">
    <location>
        <begin position="419"/>
        <end position="482"/>
    </location>
</feature>
<dbReference type="Pfam" id="PF19303">
    <property type="entry name" value="Anticodon_3"/>
    <property type="match status" value="1"/>
</dbReference>
<keyword evidence="8 9" id="KW-0030">Aminoacyl-tRNA synthetase</keyword>
<dbReference type="NCBIfam" id="TIGR00398">
    <property type="entry name" value="metG"/>
    <property type="match status" value="1"/>
</dbReference>
<dbReference type="CDD" id="cd00814">
    <property type="entry name" value="MetRS_core"/>
    <property type="match status" value="1"/>
</dbReference>
<dbReference type="Gene3D" id="2.170.220.10">
    <property type="match status" value="1"/>
</dbReference>
<dbReference type="Gene3D" id="3.40.50.620">
    <property type="entry name" value="HUPs"/>
    <property type="match status" value="1"/>
</dbReference>
<organism evidence="12 13">
    <name type="scientific">Sphingopyxis indica</name>
    <dbReference type="NCBI Taxonomy" id="436663"/>
    <lineage>
        <taxon>Bacteria</taxon>
        <taxon>Pseudomonadati</taxon>
        <taxon>Pseudomonadota</taxon>
        <taxon>Alphaproteobacteria</taxon>
        <taxon>Sphingomonadales</taxon>
        <taxon>Sphingomonadaceae</taxon>
        <taxon>Sphingopyxis</taxon>
    </lineage>
</organism>
<feature type="short sequence motif" description="'HIGH' region" evidence="9">
    <location>
        <begin position="15"/>
        <end position="25"/>
    </location>
</feature>
<dbReference type="Pfam" id="PF09334">
    <property type="entry name" value="tRNA-synt_1g"/>
    <property type="match status" value="1"/>
</dbReference>
<sequence>MSTDKTPFYITTAISYPNGRPHIGHAYEAIATDVMARFQRARGRDVRMVTGTDEHGLKMYQTARGQGRATIDLADEMSGYFRAMYAKLNISYDRFMRTSDPAHHAASQALWRAMAANGDLYLDRYEGWYSVRDEAFYDEEELVEGEGGAKLSPQGTPVEWTVEESWFFRLSAYQDRLLAFYRDNPDFIRPESRRNEVLRFVEGGLKDLSVSRTSFDWGVPVPDSPGHVMYVWVDALTTYLSGLGYPDAESDFARFWPADIHMIGKDIVRFHTVYWPAFLMSAGLPLPKQVFGHGFLLNRGEKMSKSLGNVVDPMALAEQFGVDALRYYLLREVSFGQDGSYSAEAIVRTANADLANSFGNLAQRSLSMIFKNLGGELTVDYQPASDDVSLIDDILDMAGTRLPREFEQLAFSIGIEDWIRAVFACNQYVDAQAPWALRKTDPERMRAVLMTLFQAVRTLAIAIRPVVPDAADKLLDQMGIAPDARDFVALADTDWFAKLAASGFKVGQPVPIFPRLELPDGEGEA</sequence>
<dbReference type="AlphaFoldDB" id="A0A239EI95"/>
<evidence type="ECO:0000256" key="7">
    <source>
        <dbReference type="ARBA" id="ARBA00022917"/>
    </source>
</evidence>
<dbReference type="SUPFAM" id="SSF47323">
    <property type="entry name" value="Anticodon-binding domain of a subclass of class I aminoacyl-tRNA synthetases"/>
    <property type="match status" value="1"/>
</dbReference>
<dbReference type="PROSITE" id="PS00178">
    <property type="entry name" value="AA_TRNA_LIGASE_I"/>
    <property type="match status" value="1"/>
</dbReference>
<evidence type="ECO:0000256" key="8">
    <source>
        <dbReference type="ARBA" id="ARBA00023146"/>
    </source>
</evidence>
<dbReference type="InterPro" id="IPR009080">
    <property type="entry name" value="tRNAsynth_Ia_anticodon-bd"/>
</dbReference>
<protein>
    <recommendedName>
        <fullName evidence="9">Methionine--tRNA ligase</fullName>
        <ecNumber evidence="9">6.1.1.10</ecNumber>
    </recommendedName>
    <alternativeName>
        <fullName evidence="9">Methionyl-tRNA synthetase</fullName>
        <shortName evidence="9">MetRS</shortName>
    </alternativeName>
</protein>
<evidence type="ECO:0000259" key="10">
    <source>
        <dbReference type="Pfam" id="PF09334"/>
    </source>
</evidence>
<keyword evidence="5 9" id="KW-0547">Nucleotide-binding</keyword>
<dbReference type="CDD" id="cd07957">
    <property type="entry name" value="Anticodon_Ia_Met"/>
    <property type="match status" value="1"/>
</dbReference>
<gene>
    <name evidence="9" type="primary">metG</name>
    <name evidence="12" type="ORF">SAMN06295955_101766</name>
</gene>
<dbReference type="GO" id="GO:0005737">
    <property type="term" value="C:cytoplasm"/>
    <property type="evidence" value="ECO:0007669"/>
    <property type="project" value="UniProtKB-SubCell"/>
</dbReference>
<dbReference type="InterPro" id="IPR014729">
    <property type="entry name" value="Rossmann-like_a/b/a_fold"/>
</dbReference>
<dbReference type="FunFam" id="2.170.220.10:FF:000002">
    <property type="entry name" value="Methionine--tRNA ligase"/>
    <property type="match status" value="1"/>
</dbReference>
<feature type="domain" description="Methionyl/Leucyl tRNA synthetase" evidence="10">
    <location>
        <begin position="9"/>
        <end position="365"/>
    </location>
</feature>
<dbReference type="EMBL" id="FZPA01000001">
    <property type="protein sequence ID" value="SNS43753.1"/>
    <property type="molecule type" value="Genomic_DNA"/>
</dbReference>